<keyword evidence="3" id="KW-1003">Cell membrane</keyword>
<evidence type="ECO:0000256" key="2">
    <source>
        <dbReference type="ARBA" id="ARBA00022448"/>
    </source>
</evidence>
<dbReference type="InterPro" id="IPR003593">
    <property type="entry name" value="AAA+_ATPase"/>
</dbReference>
<evidence type="ECO:0000313" key="11">
    <source>
        <dbReference type="EMBL" id="TDH59225.1"/>
    </source>
</evidence>
<keyword evidence="7 11" id="KW-0067">ATP-binding</keyword>
<keyword evidence="9" id="KW-0472">Membrane</keyword>
<accession>A0A4V3A9H0</accession>
<comment type="caution">
    <text evidence="11">The sequence shown here is derived from an EMBL/GenBank/DDBJ whole genome shotgun (WGS) entry which is preliminary data.</text>
</comment>
<sequence>MQAEGPPLLELRGVTKRFAGVTALSDIDFTLRTGELHGLVGENGAGKSTLMKIIAGMHPEYEGEMRLAGRPVRFRSPRDARDAGIGMVHQELSIVPELSVAENVLLGAQPVNRLGLVSWGAMQRQARVQLAALGIAVDPTVPAGSLPLGLQQMVELARVVLSGVRILILDEPTSALSPPEVERLFALLDRLRTSGTGVVFISHFLDDILRVSDTVTVFRNGRRIATAAAAKTGKPWLIEHMIGAGHERLEESYTAELALPPRPAAPAVLEACGLGVAGLFDDVSFRIHAGEVLGLYGFMGSGQLELARALSGKLPLERGTVRVDGTPARLRGGTPAAKRAGIAFVPESRRAMLFAPEPVTRNVTIALLERIHRILLRPAAERRIAEAQVRELGIRPARVDLPVGALSGGNQQKVALARWLAHLPRVLLLSEPTRGMDVGAKDDVVRIVRGLQAQGIAILVTSSEPETVLSLADRILVMRRGRVAREFADEPVGKDRLLAAA</sequence>
<dbReference type="Gene3D" id="3.40.50.300">
    <property type="entry name" value="P-loop containing nucleotide triphosphate hydrolases"/>
    <property type="match status" value="2"/>
</dbReference>
<dbReference type="CDD" id="cd03215">
    <property type="entry name" value="ABC_Carb_Monos_II"/>
    <property type="match status" value="1"/>
</dbReference>
<name>A0A4V3A9H0_9PROT</name>
<dbReference type="InterPro" id="IPR017871">
    <property type="entry name" value="ABC_transporter-like_CS"/>
</dbReference>
<evidence type="ECO:0000256" key="4">
    <source>
        <dbReference type="ARBA" id="ARBA00022597"/>
    </source>
</evidence>
<gene>
    <name evidence="11" type="ORF">E2C06_28530</name>
</gene>
<dbReference type="OrthoDB" id="9805029at2"/>
<protein>
    <submittedName>
        <fullName evidence="11">Sugar ABC transporter ATP-binding protein</fullName>
    </submittedName>
</protein>
<dbReference type="InterPro" id="IPR027417">
    <property type="entry name" value="P-loop_NTPase"/>
</dbReference>
<evidence type="ECO:0000256" key="8">
    <source>
        <dbReference type="ARBA" id="ARBA00022967"/>
    </source>
</evidence>
<keyword evidence="2" id="KW-0813">Transport</keyword>
<keyword evidence="5" id="KW-0677">Repeat</keyword>
<dbReference type="AlphaFoldDB" id="A0A4V3A9H0"/>
<evidence type="ECO:0000256" key="9">
    <source>
        <dbReference type="ARBA" id="ARBA00023136"/>
    </source>
</evidence>
<keyword evidence="8" id="KW-1278">Translocase</keyword>
<dbReference type="RefSeq" id="WP_133291980.1">
    <property type="nucleotide sequence ID" value="NZ_SMSJ01000075.1"/>
</dbReference>
<dbReference type="PROSITE" id="PS00211">
    <property type="entry name" value="ABC_TRANSPORTER_1"/>
    <property type="match status" value="1"/>
</dbReference>
<evidence type="ECO:0000313" key="12">
    <source>
        <dbReference type="Proteomes" id="UP000295096"/>
    </source>
</evidence>
<dbReference type="Proteomes" id="UP000295096">
    <property type="component" value="Unassembled WGS sequence"/>
</dbReference>
<comment type="subcellular location">
    <subcellularLocation>
        <location evidence="1">Cell membrane</location>
        <topology evidence="1">Peripheral membrane protein</topology>
    </subcellularLocation>
</comment>
<feature type="domain" description="ABC transporter" evidence="10">
    <location>
        <begin position="263"/>
        <end position="501"/>
    </location>
</feature>
<evidence type="ECO:0000256" key="1">
    <source>
        <dbReference type="ARBA" id="ARBA00004202"/>
    </source>
</evidence>
<keyword evidence="12" id="KW-1185">Reference proteome</keyword>
<reference evidence="11 12" key="1">
    <citation type="journal article" date="2016" name="J. Microbiol.">
        <title>Dankookia rubra gen. nov., sp. nov., an alphaproteobacterium isolated from sediment of a shallow stream.</title>
        <authorList>
            <person name="Kim W.H."/>
            <person name="Kim D.H."/>
            <person name="Kang K."/>
            <person name="Ahn T.Y."/>
        </authorList>
    </citation>
    <scope>NUCLEOTIDE SEQUENCE [LARGE SCALE GENOMIC DNA]</scope>
    <source>
        <strain evidence="11 12">JCM30602</strain>
    </source>
</reference>
<evidence type="ECO:0000256" key="6">
    <source>
        <dbReference type="ARBA" id="ARBA00022741"/>
    </source>
</evidence>
<dbReference type="EMBL" id="SMSJ01000075">
    <property type="protein sequence ID" value="TDH59225.1"/>
    <property type="molecule type" value="Genomic_DNA"/>
</dbReference>
<dbReference type="GO" id="GO:0016887">
    <property type="term" value="F:ATP hydrolysis activity"/>
    <property type="evidence" value="ECO:0007669"/>
    <property type="project" value="InterPro"/>
</dbReference>
<evidence type="ECO:0000256" key="5">
    <source>
        <dbReference type="ARBA" id="ARBA00022737"/>
    </source>
</evidence>
<dbReference type="Pfam" id="PF00005">
    <property type="entry name" value="ABC_tran"/>
    <property type="match status" value="2"/>
</dbReference>
<proteinExistence type="predicted"/>
<dbReference type="SMART" id="SM00382">
    <property type="entry name" value="AAA"/>
    <property type="match status" value="2"/>
</dbReference>
<dbReference type="PANTHER" id="PTHR43790:SF3">
    <property type="entry name" value="D-ALLOSE IMPORT ATP-BINDING PROTEIN ALSA-RELATED"/>
    <property type="match status" value="1"/>
</dbReference>
<dbReference type="GO" id="GO:0005886">
    <property type="term" value="C:plasma membrane"/>
    <property type="evidence" value="ECO:0007669"/>
    <property type="project" value="UniProtKB-SubCell"/>
</dbReference>
<evidence type="ECO:0000256" key="7">
    <source>
        <dbReference type="ARBA" id="ARBA00022840"/>
    </source>
</evidence>
<evidence type="ECO:0000259" key="10">
    <source>
        <dbReference type="PROSITE" id="PS50893"/>
    </source>
</evidence>
<dbReference type="InterPro" id="IPR050107">
    <property type="entry name" value="ABC_carbohydrate_import_ATPase"/>
</dbReference>
<dbReference type="PROSITE" id="PS50893">
    <property type="entry name" value="ABC_TRANSPORTER_2"/>
    <property type="match status" value="2"/>
</dbReference>
<evidence type="ECO:0000256" key="3">
    <source>
        <dbReference type="ARBA" id="ARBA00022475"/>
    </source>
</evidence>
<keyword evidence="6" id="KW-0547">Nucleotide-binding</keyword>
<organism evidence="11 12">
    <name type="scientific">Dankookia rubra</name>
    <dbReference type="NCBI Taxonomy" id="1442381"/>
    <lineage>
        <taxon>Bacteria</taxon>
        <taxon>Pseudomonadati</taxon>
        <taxon>Pseudomonadota</taxon>
        <taxon>Alphaproteobacteria</taxon>
        <taxon>Acetobacterales</taxon>
        <taxon>Roseomonadaceae</taxon>
        <taxon>Dankookia</taxon>
    </lineage>
</organism>
<dbReference type="GO" id="GO:0005524">
    <property type="term" value="F:ATP binding"/>
    <property type="evidence" value="ECO:0007669"/>
    <property type="project" value="UniProtKB-KW"/>
</dbReference>
<dbReference type="FunFam" id="3.40.50.300:FF:000127">
    <property type="entry name" value="Ribose import ATP-binding protein RbsA"/>
    <property type="match status" value="1"/>
</dbReference>
<dbReference type="SUPFAM" id="SSF52540">
    <property type="entry name" value="P-loop containing nucleoside triphosphate hydrolases"/>
    <property type="match status" value="2"/>
</dbReference>
<keyword evidence="4" id="KW-0762">Sugar transport</keyword>
<dbReference type="PANTHER" id="PTHR43790">
    <property type="entry name" value="CARBOHYDRATE TRANSPORT ATP-BINDING PROTEIN MG119-RELATED"/>
    <property type="match status" value="1"/>
</dbReference>
<dbReference type="CDD" id="cd03216">
    <property type="entry name" value="ABC_Carb_Monos_I"/>
    <property type="match status" value="1"/>
</dbReference>
<dbReference type="InterPro" id="IPR003439">
    <property type="entry name" value="ABC_transporter-like_ATP-bd"/>
</dbReference>
<feature type="domain" description="ABC transporter" evidence="10">
    <location>
        <begin position="9"/>
        <end position="245"/>
    </location>
</feature>